<dbReference type="EMBL" id="JAENGY010002038">
    <property type="protein sequence ID" value="KAG6945717.1"/>
    <property type="molecule type" value="Genomic_DNA"/>
</dbReference>
<feature type="transmembrane region" description="Helical" evidence="7">
    <location>
        <begin position="221"/>
        <end position="244"/>
    </location>
</feature>
<evidence type="ECO:0000256" key="3">
    <source>
        <dbReference type="ARBA" id="ARBA00022692"/>
    </source>
</evidence>
<evidence type="ECO:0000313" key="9">
    <source>
        <dbReference type="Proteomes" id="UP000709295"/>
    </source>
</evidence>
<organism evidence="8 9">
    <name type="scientific">Phytophthora aleatoria</name>
    <dbReference type="NCBI Taxonomy" id="2496075"/>
    <lineage>
        <taxon>Eukaryota</taxon>
        <taxon>Sar</taxon>
        <taxon>Stramenopiles</taxon>
        <taxon>Oomycota</taxon>
        <taxon>Peronosporomycetes</taxon>
        <taxon>Peronosporales</taxon>
        <taxon>Peronosporaceae</taxon>
        <taxon>Phytophthora</taxon>
    </lineage>
</organism>
<gene>
    <name evidence="8" type="ORF">JG688_00016422</name>
</gene>
<feature type="transmembrane region" description="Helical" evidence="7">
    <location>
        <begin position="300"/>
        <end position="319"/>
    </location>
</feature>
<evidence type="ECO:0000256" key="4">
    <source>
        <dbReference type="ARBA" id="ARBA00022989"/>
    </source>
</evidence>
<dbReference type="Pfam" id="PF03092">
    <property type="entry name" value="BT1"/>
    <property type="match status" value="1"/>
</dbReference>
<keyword evidence="5 7" id="KW-0472">Membrane</keyword>
<accession>A0A8J5IU91</accession>
<feature type="transmembrane region" description="Helical" evidence="7">
    <location>
        <begin position="476"/>
        <end position="497"/>
    </location>
</feature>
<feature type="transmembrane region" description="Helical" evidence="7">
    <location>
        <begin position="339"/>
        <end position="359"/>
    </location>
</feature>
<feature type="transmembrane region" description="Helical" evidence="7">
    <location>
        <begin position="250"/>
        <end position="271"/>
    </location>
</feature>
<dbReference type="InterPro" id="IPR039309">
    <property type="entry name" value="BT1"/>
</dbReference>
<comment type="subcellular location">
    <subcellularLocation>
        <location evidence="1">Membrane</location>
        <topology evidence="1">Multi-pass membrane protein</topology>
    </subcellularLocation>
</comment>
<keyword evidence="2" id="KW-0813">Transport</keyword>
<keyword evidence="9" id="KW-1185">Reference proteome</keyword>
<evidence type="ECO:0000256" key="6">
    <source>
        <dbReference type="SAM" id="MobiDB-lite"/>
    </source>
</evidence>
<keyword evidence="4 7" id="KW-1133">Transmembrane helix</keyword>
<evidence type="ECO:0000313" key="8">
    <source>
        <dbReference type="EMBL" id="KAG6945717.1"/>
    </source>
</evidence>
<dbReference type="PANTHER" id="PTHR31585:SF5">
    <property type="entry name" value="RNA-BINDING S4 DOMAIN-CONTAINING PROTEIN"/>
    <property type="match status" value="1"/>
</dbReference>
<feature type="transmembrane region" description="Helical" evidence="7">
    <location>
        <begin position="146"/>
        <end position="168"/>
    </location>
</feature>
<evidence type="ECO:0000256" key="1">
    <source>
        <dbReference type="ARBA" id="ARBA00004141"/>
    </source>
</evidence>
<dbReference type="Proteomes" id="UP000709295">
    <property type="component" value="Unassembled WGS sequence"/>
</dbReference>
<feature type="transmembrane region" description="Helical" evidence="7">
    <location>
        <begin position="118"/>
        <end position="139"/>
    </location>
</feature>
<name>A0A8J5IU91_9STRA</name>
<evidence type="ECO:0000256" key="2">
    <source>
        <dbReference type="ARBA" id="ARBA00022448"/>
    </source>
</evidence>
<feature type="transmembrane region" description="Helical" evidence="7">
    <location>
        <begin position="174"/>
        <end position="200"/>
    </location>
</feature>
<evidence type="ECO:0000256" key="7">
    <source>
        <dbReference type="SAM" id="Phobius"/>
    </source>
</evidence>
<evidence type="ECO:0000256" key="5">
    <source>
        <dbReference type="ARBA" id="ARBA00023136"/>
    </source>
</evidence>
<evidence type="ECO:0008006" key="10">
    <source>
        <dbReference type="Google" id="ProtNLM"/>
    </source>
</evidence>
<reference evidence="8" key="1">
    <citation type="submission" date="2021-01" db="EMBL/GenBank/DDBJ databases">
        <title>Phytophthora aleatoria, a newly-described species from Pinus radiata is distinct from Phytophthora cactorum isolates based on comparative genomics.</title>
        <authorList>
            <person name="Mcdougal R."/>
            <person name="Panda P."/>
            <person name="Williams N."/>
            <person name="Studholme D.J."/>
        </authorList>
    </citation>
    <scope>NUCLEOTIDE SEQUENCE</scope>
    <source>
        <strain evidence="8">NZFS 4037</strain>
    </source>
</reference>
<sequence>MYDSDYDPKTVNGMVPQPPPARMDFTTFDSPLDFNASGMSFEDQDGRFVAGEQFYNHEMYGSLRKGGAVDFLSMECLGLVAATFTSMLSYQALLVLVQPMYNTQLGLSSSEIVAVERLIQMPMALSFVVGLLSDCYPIMGLRRKGYMILGCIINAVAVFAIAGVSAYLGSDSIASNGIVVLALVLVALASIGCIITYVCVHTRVIEYSQRESLRDRGAIQVSYLIFRRFVSIFTSVLSFLALGTESEPNISVSTAMIVLGIISILPLPLVFRYWNEEVYSLNTSMKIRSQILWKIMQQKAVWRILAFIWFFTLFLGIKFRDSNSVVSQWAGASGDNSLLVKTIQDFVMIGIMLLWRYLFLNRLWPIFFALAPAFQILPNLFVSLMVALDMARDRYFYRVFYSLTYVADGIGLLNTIVPVTEIVQEGSEGALVGLTLTLQRCVNIFVDTNAYGAFQGSNYFSASEVAADSSDARWDVLLSLFLNFALNALAWVGLFFLPSQKLDAQQLRMYGGFTKAASGGILAVCLVLFIYSLVVTLMSLVPSTSCLTLVGGAGCQL</sequence>
<feature type="transmembrane region" description="Helical" evidence="7">
    <location>
        <begin position="76"/>
        <end position="98"/>
    </location>
</feature>
<dbReference type="AlphaFoldDB" id="A0A8J5IU91"/>
<proteinExistence type="predicted"/>
<dbReference type="GO" id="GO:0016020">
    <property type="term" value="C:membrane"/>
    <property type="evidence" value="ECO:0007669"/>
    <property type="project" value="UniProtKB-SubCell"/>
</dbReference>
<feature type="transmembrane region" description="Helical" evidence="7">
    <location>
        <begin position="366"/>
        <end position="388"/>
    </location>
</feature>
<feature type="transmembrane region" description="Helical" evidence="7">
    <location>
        <begin position="518"/>
        <end position="541"/>
    </location>
</feature>
<feature type="region of interest" description="Disordered" evidence="6">
    <location>
        <begin position="1"/>
        <end position="20"/>
    </location>
</feature>
<comment type="caution">
    <text evidence="8">The sequence shown here is derived from an EMBL/GenBank/DDBJ whole genome shotgun (WGS) entry which is preliminary data.</text>
</comment>
<protein>
    <recommendedName>
        <fullName evidence="10">Transmembrane protein</fullName>
    </recommendedName>
</protein>
<keyword evidence="3 7" id="KW-0812">Transmembrane</keyword>
<dbReference type="PANTHER" id="PTHR31585">
    <property type="entry name" value="FOLATE-BIOPTERIN TRANSPORTER 1, CHLOROPLASTIC"/>
    <property type="match status" value="1"/>
</dbReference>